<keyword evidence="8" id="KW-0805">Transcription regulation</keyword>
<reference evidence="17" key="1">
    <citation type="journal article" date="2010" name="Science">
        <title>The genome of the Western clawed frog Xenopus tropicalis.</title>
        <authorList>
            <person name="Hellsten U."/>
            <person name="Harland R.M."/>
            <person name="Gilchrist M.J."/>
            <person name="Hendrix D."/>
            <person name="Jurka J."/>
            <person name="Kapitonov V."/>
            <person name="Ovcharenko I."/>
            <person name="Putnam N.H."/>
            <person name="Shu S."/>
            <person name="Taher L."/>
            <person name="Blitz I.L."/>
            <person name="Blumberg B."/>
            <person name="Dichmann D.S."/>
            <person name="Dubchak I."/>
            <person name="Amaya E."/>
            <person name="Detter J.C."/>
            <person name="Fletcher R."/>
            <person name="Gerhard D.S."/>
            <person name="Goodstein D."/>
            <person name="Graves T."/>
            <person name="Grigoriev I.V."/>
            <person name="Grimwood J."/>
            <person name="Kawashima T."/>
            <person name="Lindquist E."/>
            <person name="Lucas S.M."/>
            <person name="Mead P.E."/>
            <person name="Mitros T."/>
            <person name="Ogino H."/>
            <person name="Ohta Y."/>
            <person name="Poliakov A.V."/>
            <person name="Pollet N."/>
            <person name="Robert J."/>
            <person name="Salamov A."/>
            <person name="Sater A.K."/>
            <person name="Schmutz J."/>
            <person name="Terry A."/>
            <person name="Vize P.D."/>
            <person name="Warren W.C."/>
            <person name="Wells D."/>
            <person name="Wills A."/>
            <person name="Wilson R.K."/>
            <person name="Zimmerman L.B."/>
            <person name="Zorn A.M."/>
            <person name="Grainger R."/>
            <person name="Grammer T."/>
            <person name="Khokha M.K."/>
            <person name="Richardson P.M."/>
            <person name="Rokhsar D.S."/>
        </authorList>
    </citation>
    <scope>NUCLEOTIDE SEQUENCE [LARGE SCALE GENOMIC DNA]</scope>
    <source>
        <strain evidence="17">Nigerian</strain>
    </source>
</reference>
<keyword evidence="11" id="KW-0539">Nucleus</keyword>
<keyword evidence="6 12" id="KW-0863">Zinc-finger</keyword>
<dbReference type="InterPro" id="IPR036051">
    <property type="entry name" value="KRAB_dom_sf"/>
</dbReference>
<evidence type="ECO:0000256" key="2">
    <source>
        <dbReference type="ARBA" id="ARBA00004123"/>
    </source>
</evidence>
<dbReference type="Pfam" id="PF00096">
    <property type="entry name" value="zf-C2H2"/>
    <property type="match status" value="11"/>
</dbReference>
<dbReference type="FunFam" id="3.30.160.60:FF:000624">
    <property type="entry name" value="zinc finger protein 697"/>
    <property type="match status" value="2"/>
</dbReference>
<evidence type="ECO:0000256" key="11">
    <source>
        <dbReference type="ARBA" id="ARBA00023242"/>
    </source>
</evidence>
<feature type="domain" description="C2H2-type" evidence="15">
    <location>
        <begin position="824"/>
        <end position="849"/>
    </location>
</feature>
<keyword evidence="4" id="KW-0479">Metal-binding</keyword>
<dbReference type="FunFam" id="3.30.160.60:FF:000180">
    <property type="entry name" value="Zinc finger protein 689"/>
    <property type="match status" value="1"/>
</dbReference>
<feature type="domain" description="C2H2-type" evidence="15">
    <location>
        <begin position="293"/>
        <end position="320"/>
    </location>
</feature>
<feature type="transmembrane region" description="Helical" evidence="14">
    <location>
        <begin position="21"/>
        <end position="42"/>
    </location>
</feature>
<dbReference type="GO" id="GO:0008270">
    <property type="term" value="F:zinc ion binding"/>
    <property type="evidence" value="ECO:0007669"/>
    <property type="project" value="UniProtKB-KW"/>
</dbReference>
<reference evidence="17" key="2">
    <citation type="submission" date="2021-03" db="UniProtKB">
        <authorList>
            <consortium name="Ensembl"/>
        </authorList>
    </citation>
    <scope>IDENTIFICATION</scope>
</reference>
<evidence type="ECO:0000256" key="5">
    <source>
        <dbReference type="ARBA" id="ARBA00022737"/>
    </source>
</evidence>
<evidence type="ECO:0000256" key="7">
    <source>
        <dbReference type="ARBA" id="ARBA00022833"/>
    </source>
</evidence>
<name>A0A803K6Y7_XENTR</name>
<evidence type="ECO:0000256" key="12">
    <source>
        <dbReference type="PROSITE-ProRule" id="PRU00042"/>
    </source>
</evidence>
<dbReference type="CDD" id="cd07765">
    <property type="entry name" value="KRAB_A-box"/>
    <property type="match status" value="1"/>
</dbReference>
<evidence type="ECO:0000256" key="10">
    <source>
        <dbReference type="ARBA" id="ARBA00023163"/>
    </source>
</evidence>
<protein>
    <submittedName>
        <fullName evidence="17">Oocyte zinc finger protein XlCOF28</fullName>
    </submittedName>
</protein>
<evidence type="ECO:0000256" key="1">
    <source>
        <dbReference type="ARBA" id="ARBA00003767"/>
    </source>
</evidence>
<dbReference type="GeneTree" id="ENSGT00940000154411"/>
<feature type="domain" description="C2H2-type" evidence="15">
    <location>
        <begin position="472"/>
        <end position="499"/>
    </location>
</feature>
<dbReference type="InterPro" id="IPR013087">
    <property type="entry name" value="Znf_C2H2_type"/>
</dbReference>
<dbReference type="PROSITE" id="PS50805">
    <property type="entry name" value="KRAB"/>
    <property type="match status" value="1"/>
</dbReference>
<dbReference type="SUPFAM" id="SSF109640">
    <property type="entry name" value="KRAB domain (Kruppel-associated box)"/>
    <property type="match status" value="1"/>
</dbReference>
<organism evidence="17">
    <name type="scientific">Xenopus tropicalis</name>
    <name type="common">Western clawed frog</name>
    <name type="synonym">Silurana tropicalis</name>
    <dbReference type="NCBI Taxonomy" id="8364"/>
    <lineage>
        <taxon>Eukaryota</taxon>
        <taxon>Metazoa</taxon>
        <taxon>Chordata</taxon>
        <taxon>Craniata</taxon>
        <taxon>Vertebrata</taxon>
        <taxon>Euteleostomi</taxon>
        <taxon>Amphibia</taxon>
        <taxon>Batrachia</taxon>
        <taxon>Anura</taxon>
        <taxon>Pipoidea</taxon>
        <taxon>Pipidae</taxon>
        <taxon>Xenopodinae</taxon>
        <taxon>Xenopus</taxon>
        <taxon>Silurana</taxon>
    </lineage>
</organism>
<feature type="domain" description="C2H2-type" evidence="15">
    <location>
        <begin position="237"/>
        <end position="264"/>
    </location>
</feature>
<dbReference type="FunFam" id="3.30.160.60:FF:000710">
    <property type="entry name" value="Zinc finger protein 768"/>
    <property type="match status" value="1"/>
</dbReference>
<evidence type="ECO:0000259" key="16">
    <source>
        <dbReference type="PROSITE" id="PS50805"/>
    </source>
</evidence>
<proteinExistence type="inferred from homology"/>
<evidence type="ECO:0000256" key="9">
    <source>
        <dbReference type="ARBA" id="ARBA00023125"/>
    </source>
</evidence>
<dbReference type="FunFam" id="3.30.160.60:FF:003911">
    <property type="match status" value="1"/>
</dbReference>
<dbReference type="SMART" id="SM00355">
    <property type="entry name" value="ZnF_C2H2"/>
    <property type="match status" value="12"/>
</dbReference>
<dbReference type="Gene3D" id="6.10.140.140">
    <property type="match status" value="1"/>
</dbReference>
<dbReference type="GO" id="GO:0006355">
    <property type="term" value="P:regulation of DNA-templated transcription"/>
    <property type="evidence" value="ECO:0007669"/>
    <property type="project" value="InterPro"/>
</dbReference>
<feature type="region of interest" description="Disordered" evidence="13">
    <location>
        <begin position="711"/>
        <end position="731"/>
    </location>
</feature>
<keyword evidence="7" id="KW-0862">Zinc</keyword>
<dbReference type="GO" id="GO:0005634">
    <property type="term" value="C:nucleus"/>
    <property type="evidence" value="ECO:0007669"/>
    <property type="project" value="UniProtKB-SubCell"/>
</dbReference>
<dbReference type="FunFam" id="3.30.160.60:FF:002343">
    <property type="entry name" value="Zinc finger protein 33A"/>
    <property type="match status" value="1"/>
</dbReference>
<feature type="domain" description="C2H2-type" evidence="15">
    <location>
        <begin position="500"/>
        <end position="527"/>
    </location>
</feature>
<dbReference type="PANTHER" id="PTHR23226:SF416">
    <property type="entry name" value="FI01424P"/>
    <property type="match status" value="1"/>
</dbReference>
<keyword evidence="5" id="KW-0677">Repeat</keyword>
<evidence type="ECO:0000256" key="3">
    <source>
        <dbReference type="ARBA" id="ARBA00006991"/>
    </source>
</evidence>
<dbReference type="PROSITE" id="PS00028">
    <property type="entry name" value="ZINC_FINGER_C2H2_1"/>
    <property type="match status" value="8"/>
</dbReference>
<evidence type="ECO:0000256" key="13">
    <source>
        <dbReference type="SAM" id="MobiDB-lite"/>
    </source>
</evidence>
<keyword evidence="10" id="KW-0804">Transcription</keyword>
<feature type="domain" description="C2H2-type" evidence="15">
    <location>
        <begin position="265"/>
        <end position="292"/>
    </location>
</feature>
<dbReference type="FunFam" id="3.30.160.60:FF:000029">
    <property type="entry name" value="GLI family zinc finger 4"/>
    <property type="match status" value="1"/>
</dbReference>
<dbReference type="InterPro" id="IPR036236">
    <property type="entry name" value="Znf_C2H2_sf"/>
</dbReference>
<dbReference type="Pfam" id="PF01352">
    <property type="entry name" value="KRAB"/>
    <property type="match status" value="1"/>
</dbReference>
<evidence type="ECO:0000256" key="6">
    <source>
        <dbReference type="ARBA" id="ARBA00022771"/>
    </source>
</evidence>
<keyword evidence="14" id="KW-1133">Transmembrane helix</keyword>
<evidence type="ECO:0000256" key="14">
    <source>
        <dbReference type="SAM" id="Phobius"/>
    </source>
</evidence>
<evidence type="ECO:0000313" key="17">
    <source>
        <dbReference type="Ensembl" id="ENSXETP00000116136"/>
    </source>
</evidence>
<feature type="domain" description="KRAB" evidence="16">
    <location>
        <begin position="42"/>
        <end position="136"/>
    </location>
</feature>
<comment type="subcellular location">
    <subcellularLocation>
        <location evidence="2">Nucleus</location>
    </subcellularLocation>
</comment>
<dbReference type="Ensembl" id="ENSXETT00000115804">
    <property type="protein sequence ID" value="ENSXETP00000116136"/>
    <property type="gene ID" value="ENSXETG00000023932"/>
</dbReference>
<accession>A0A803K6Y7</accession>
<dbReference type="FunFam" id="3.30.160.60:FF:000848">
    <property type="entry name" value="Zinc finger protein 35"/>
    <property type="match status" value="1"/>
</dbReference>
<dbReference type="FunFam" id="3.30.160.60:FF:000060">
    <property type="entry name" value="zinc finger protein 436"/>
    <property type="match status" value="1"/>
</dbReference>
<feature type="domain" description="C2H2-type" evidence="15">
    <location>
        <begin position="768"/>
        <end position="795"/>
    </location>
</feature>
<evidence type="ECO:0000256" key="4">
    <source>
        <dbReference type="ARBA" id="ARBA00022723"/>
    </source>
</evidence>
<dbReference type="PROSITE" id="PS50157">
    <property type="entry name" value="ZINC_FINGER_C2H2_2"/>
    <property type="match status" value="12"/>
</dbReference>
<feature type="domain" description="C2H2-type" evidence="15">
    <location>
        <begin position="321"/>
        <end position="349"/>
    </location>
</feature>
<keyword evidence="14" id="KW-0812">Transmembrane</keyword>
<comment type="similarity">
    <text evidence="3">Belongs to the krueppel C2H2-type zinc-finger protein family.</text>
</comment>
<feature type="domain" description="C2H2-type" evidence="15">
    <location>
        <begin position="445"/>
        <end position="472"/>
    </location>
</feature>
<feature type="domain" description="C2H2-type" evidence="15">
    <location>
        <begin position="796"/>
        <end position="823"/>
    </location>
</feature>
<dbReference type="InterPro" id="IPR001909">
    <property type="entry name" value="KRAB"/>
</dbReference>
<dbReference type="Xenbase" id="XB-GENE-9388441">
    <property type="gene designation" value="xlcof28"/>
</dbReference>
<dbReference type="PANTHER" id="PTHR23226">
    <property type="entry name" value="ZINC FINGER AND SCAN DOMAIN-CONTAINING"/>
    <property type="match status" value="1"/>
</dbReference>
<feature type="domain" description="C2H2-type" evidence="15">
    <location>
        <begin position="181"/>
        <end position="208"/>
    </location>
</feature>
<dbReference type="GO" id="GO:0003677">
    <property type="term" value="F:DNA binding"/>
    <property type="evidence" value="ECO:0007669"/>
    <property type="project" value="UniProtKB-KW"/>
</dbReference>
<sequence>MDHSKVSDISVVTSPFLHSPYVGPIGMLVGFYFTMVLVQVHVSFEEVAVFFSDEEWQHLDVWQKELYNEVMQDILETLLSLEDSPMEGDGGPNPTGYSLMPQWRVNEGAKPNVYSCSVTARQIHDHGINRDMLGNLNHRFLEWEDLASLGQLTAYSKDNVHCNDQYALLQDRHNCMLRILYQCSECQEIFPSQSLFDAHKVRHTANSWNLLGTSSSMAMPSREMYETCSNRTEGNWLRCLYCTKRFSNLSNLMEHERSHQERKAFICSECGKSFHRHSILKVHLRIHTGERPYACPDCGRRFSQRFNVVIHQRIHTGERPYQCPKCNKSFRYQTTLLRHEKVKCAGSVPTTFPLQKAKNFKTLLRNALPLKVTQPSIQPPFTSVLKSEPLSSSSFLFVSPVPNITTPFTLIKSNKSIGGLIKVAQNTSRHVPSPTKGPRPIERQFRCSHCNKPFVHWKQLKEHQKSHVDTQNLCTVCNKSFCRRSTLLIHQRTHTGEKPYMCNECGKKFSQRFNLVVHQRIHSDEKPYQCHKCGKDYRYRTALLRHQRNPPCALKQSFSTGTKNVTFIPSLRDNSVKVASHGVLSLPTSCALQGSSYNKPQPVVGKTSFPQTQQPKIHGRKFCPECGQTFSRASKCASGTGKGETTHGKCGHCGKALDLPLNADVWKRLYPENTLYQRRTSQRTLHHRENKALGTSAHKDMLPPFSFHASQTIAHKPSPSPPTPAENPCTKKWTLPARTRGRNTKIEQYKRDLNKYKKRKKPDAKSWHRCTFCGRGFSRKSEFEVHLRSHTGEKPYVCEKCSRAFSQRSNLLVHERLHTGEKPFKCPECDEGFRYRSGLEKHRKRGFCM</sequence>
<dbReference type="Bgee" id="ENSXETG00000023932">
    <property type="expression patterns" value="Expressed in brain and 13 other cell types or tissues"/>
</dbReference>
<dbReference type="SUPFAM" id="SSF57667">
    <property type="entry name" value="beta-beta-alpha zinc fingers"/>
    <property type="match status" value="7"/>
</dbReference>
<dbReference type="Gene3D" id="3.30.160.60">
    <property type="entry name" value="Classic Zinc Finger"/>
    <property type="match status" value="10"/>
</dbReference>
<keyword evidence="14" id="KW-0472">Membrane</keyword>
<keyword evidence="9" id="KW-0238">DNA-binding</keyword>
<dbReference type="AlphaFoldDB" id="A0A803K6Y7"/>
<gene>
    <name evidence="17" type="primary">xlcof28</name>
</gene>
<evidence type="ECO:0000256" key="8">
    <source>
        <dbReference type="ARBA" id="ARBA00023015"/>
    </source>
</evidence>
<feature type="domain" description="C2H2-type" evidence="15">
    <location>
        <begin position="528"/>
        <end position="548"/>
    </location>
</feature>
<dbReference type="SMART" id="SM00349">
    <property type="entry name" value="KRAB"/>
    <property type="match status" value="1"/>
</dbReference>
<evidence type="ECO:0000259" key="15">
    <source>
        <dbReference type="PROSITE" id="PS50157"/>
    </source>
</evidence>
<dbReference type="InParanoid" id="A0A803K6Y7"/>
<comment type="function">
    <text evidence="1">May be involved in transcriptional regulation.</text>
</comment>